<accession>A0A645BYI1</accession>
<evidence type="ECO:0000313" key="1">
    <source>
        <dbReference type="EMBL" id="MPM68173.1"/>
    </source>
</evidence>
<sequence length="171" mass="20271">MPQNAVQRHRILLRERLRALEHGVERDGVGVRVVNRLENICPLCIQPQIRRRRMPQIVDVELSADIEVKRRERNHAPDRRNFAAERVPVHRQVAVSLHADAEWIPLLHLRCLHGHHTPDRRLDQPHAFIQQPLFLRRHLLFEHALDNLVRIHQVLADNDVQRVFRLFESPL</sequence>
<dbReference type="EMBL" id="VSSQ01022103">
    <property type="protein sequence ID" value="MPM68173.1"/>
    <property type="molecule type" value="Genomic_DNA"/>
</dbReference>
<comment type="caution">
    <text evidence="1">The sequence shown here is derived from an EMBL/GenBank/DDBJ whole genome shotgun (WGS) entry which is preliminary data.</text>
</comment>
<proteinExistence type="predicted"/>
<organism evidence="1">
    <name type="scientific">bioreactor metagenome</name>
    <dbReference type="NCBI Taxonomy" id="1076179"/>
    <lineage>
        <taxon>unclassified sequences</taxon>
        <taxon>metagenomes</taxon>
        <taxon>ecological metagenomes</taxon>
    </lineage>
</organism>
<gene>
    <name evidence="1" type="ORF">SDC9_115104</name>
</gene>
<reference evidence="1" key="1">
    <citation type="submission" date="2019-08" db="EMBL/GenBank/DDBJ databases">
        <authorList>
            <person name="Kucharzyk K."/>
            <person name="Murdoch R.W."/>
            <person name="Higgins S."/>
            <person name="Loffler F."/>
        </authorList>
    </citation>
    <scope>NUCLEOTIDE SEQUENCE</scope>
</reference>
<protein>
    <submittedName>
        <fullName evidence="1">Uncharacterized protein</fullName>
    </submittedName>
</protein>
<name>A0A645BYI1_9ZZZZ</name>
<dbReference type="AlphaFoldDB" id="A0A645BYI1"/>